<dbReference type="EMBL" id="CAICTM010000270">
    <property type="protein sequence ID" value="CAB9506568.1"/>
    <property type="molecule type" value="Genomic_DNA"/>
</dbReference>
<dbReference type="Proteomes" id="UP001153069">
    <property type="component" value="Unassembled WGS sequence"/>
</dbReference>
<comment type="caution">
    <text evidence="1">The sequence shown here is derived from an EMBL/GenBank/DDBJ whole genome shotgun (WGS) entry which is preliminary data.</text>
</comment>
<accession>A0A9N8DP59</accession>
<reference evidence="1" key="1">
    <citation type="submission" date="2020-06" db="EMBL/GenBank/DDBJ databases">
        <authorList>
            <consortium name="Plant Systems Biology data submission"/>
        </authorList>
    </citation>
    <scope>NUCLEOTIDE SEQUENCE</scope>
    <source>
        <strain evidence="1">D6</strain>
    </source>
</reference>
<dbReference type="AlphaFoldDB" id="A0A9N8DP59"/>
<evidence type="ECO:0000313" key="1">
    <source>
        <dbReference type="EMBL" id="CAB9506568.1"/>
    </source>
</evidence>
<proteinExistence type="predicted"/>
<sequence length="124" mass="13529">MTTRSTCSCAQRVLTKVSVPGTTGTLPHIDANKQQSGRYRQFLAEPPTRDTTCSFIKFQHLAPESHTGSLVEASELQRTIIPFCSLNENSNKQNTAPSSTVPVPIAAWRFPPALTLSHSALLVH</sequence>
<name>A0A9N8DP59_9STRA</name>
<organism evidence="1 2">
    <name type="scientific">Seminavis robusta</name>
    <dbReference type="NCBI Taxonomy" id="568900"/>
    <lineage>
        <taxon>Eukaryota</taxon>
        <taxon>Sar</taxon>
        <taxon>Stramenopiles</taxon>
        <taxon>Ochrophyta</taxon>
        <taxon>Bacillariophyta</taxon>
        <taxon>Bacillariophyceae</taxon>
        <taxon>Bacillariophycidae</taxon>
        <taxon>Naviculales</taxon>
        <taxon>Naviculaceae</taxon>
        <taxon>Seminavis</taxon>
    </lineage>
</organism>
<keyword evidence="2" id="KW-1185">Reference proteome</keyword>
<protein>
    <submittedName>
        <fullName evidence="1">Uncharacterized protein</fullName>
    </submittedName>
</protein>
<gene>
    <name evidence="1" type="ORF">SEMRO_271_G104561.1</name>
</gene>
<evidence type="ECO:0000313" key="2">
    <source>
        <dbReference type="Proteomes" id="UP001153069"/>
    </source>
</evidence>